<gene>
    <name evidence="11" type="ORF">BCR36DRAFT_414819</name>
</gene>
<dbReference type="AlphaFoldDB" id="A0A1Y1V368"/>
<evidence type="ECO:0000256" key="4">
    <source>
        <dbReference type="ARBA" id="ARBA00022737"/>
    </source>
</evidence>
<dbReference type="CDD" id="cd00200">
    <property type="entry name" value="WD40"/>
    <property type="match status" value="1"/>
</dbReference>
<dbReference type="SUPFAM" id="SSF50978">
    <property type="entry name" value="WD40 repeat-like"/>
    <property type="match status" value="1"/>
</dbReference>
<evidence type="ECO:0000256" key="1">
    <source>
        <dbReference type="ARBA" id="ARBA00004324"/>
    </source>
</evidence>
<dbReference type="PROSITE" id="PS00678">
    <property type="entry name" value="WD_REPEATS_1"/>
    <property type="match status" value="1"/>
</dbReference>
<evidence type="ECO:0000256" key="3">
    <source>
        <dbReference type="ARBA" id="ARBA00022664"/>
    </source>
</evidence>
<dbReference type="SMART" id="SM00667">
    <property type="entry name" value="LisH"/>
    <property type="match status" value="1"/>
</dbReference>
<dbReference type="Pfam" id="PF17814">
    <property type="entry name" value="LisH_TPL"/>
    <property type="match status" value="1"/>
</dbReference>
<keyword evidence="5" id="KW-0508">mRNA splicing</keyword>
<sequence>MSLEIESADVIRLIEQFLKENNLLRTLQTLQEESTISLNTVDSVESFTMDIVNGHWDTVLKTVSVLKIPQKKTIDLYEQIALELMEMREISAARSLLRQTDAMQLLKEQQPERYLHLEHLLSRTYFDEKEAYPHDITKEKRRQIIAQSLANEVTVVAPSRLLALLGQSIKWQQQQGLITPDTAFDLFRGTAPVAQLEDDKEPENCYKTINFHRKQHLESAVFSPNGQYLVTGSYDGFIEIWNYLTGKIRKDFKYQAEDNMMMMDSAILCLAFSRDSEMLVSGSKDGKIRVWKIQTGQCIRRFSNAHSQGVTSVCFNRDNTQVLSSSFDFSIRIHGLKSGKTLKEFRGHTSFVNDVAYSIDGSRIISGSSDGTVKIWDAKSTECLYTIVLHEGAIVNTGVNAKTINKIIPLPKNMDQFIVCNQSQYIYILTLRGQLVKAINSGKNCDFISCSLSPKSELLYCVGEDNSLYTIDLTYNRLKNQNPLKLTESEIIGITHHPYSNIMASYDEEGHLSLWK</sequence>
<dbReference type="InterPro" id="IPR015943">
    <property type="entry name" value="WD40/YVTN_repeat-like_dom_sf"/>
</dbReference>
<evidence type="ECO:0000256" key="9">
    <source>
        <dbReference type="PROSITE-ProRule" id="PRU00221"/>
    </source>
</evidence>
<protein>
    <recommendedName>
        <fullName evidence="8">WD40 repeat-containing protein SMU1</fullName>
    </recommendedName>
</protein>
<keyword evidence="12" id="KW-1185">Reference proteome</keyword>
<accession>A0A1Y1V368</accession>
<keyword evidence="2 9" id="KW-0853">WD repeat</keyword>
<evidence type="ECO:0000256" key="6">
    <source>
        <dbReference type="ARBA" id="ARBA00023242"/>
    </source>
</evidence>
<evidence type="ECO:0000313" key="12">
    <source>
        <dbReference type="Proteomes" id="UP000193719"/>
    </source>
</evidence>
<reference evidence="11 12" key="2">
    <citation type="submission" date="2016-08" db="EMBL/GenBank/DDBJ databases">
        <title>Pervasive Adenine N6-methylation of Active Genes in Fungi.</title>
        <authorList>
            <consortium name="DOE Joint Genome Institute"/>
            <person name="Mondo S.J."/>
            <person name="Dannebaum R.O."/>
            <person name="Kuo R.C."/>
            <person name="Labutti K."/>
            <person name="Haridas S."/>
            <person name="Kuo A."/>
            <person name="Salamov A."/>
            <person name="Ahrendt S.R."/>
            <person name="Lipzen A."/>
            <person name="Sullivan W."/>
            <person name="Andreopoulos W.B."/>
            <person name="Clum A."/>
            <person name="Lindquist E."/>
            <person name="Daum C."/>
            <person name="Ramamoorthy G.K."/>
            <person name="Gryganskyi A."/>
            <person name="Culley D."/>
            <person name="Magnuson J.K."/>
            <person name="James T.Y."/>
            <person name="O'Malley M.A."/>
            <person name="Stajich J.E."/>
            <person name="Spatafora J.W."/>
            <person name="Visel A."/>
            <person name="Grigoriev I.V."/>
        </authorList>
    </citation>
    <scope>NUCLEOTIDE SEQUENCE [LARGE SCALE GENOMIC DNA]</scope>
    <source>
        <strain evidence="12">finn</strain>
    </source>
</reference>
<feature type="domain" description="TPL/SMU1 LisH-like dimerisation" evidence="10">
    <location>
        <begin position="6"/>
        <end position="35"/>
    </location>
</feature>
<feature type="repeat" description="WD" evidence="9">
    <location>
        <begin position="260"/>
        <end position="301"/>
    </location>
</feature>
<keyword evidence="6" id="KW-0539">Nucleus</keyword>
<dbReference type="PRINTS" id="PR00320">
    <property type="entry name" value="GPROTEINBRPT"/>
</dbReference>
<evidence type="ECO:0000256" key="8">
    <source>
        <dbReference type="ARBA" id="ARBA00026184"/>
    </source>
</evidence>
<dbReference type="GO" id="GO:0016607">
    <property type="term" value="C:nuclear speck"/>
    <property type="evidence" value="ECO:0007669"/>
    <property type="project" value="UniProtKB-SubCell"/>
</dbReference>
<evidence type="ECO:0000256" key="2">
    <source>
        <dbReference type="ARBA" id="ARBA00022574"/>
    </source>
</evidence>
<evidence type="ECO:0000256" key="7">
    <source>
        <dbReference type="ARBA" id="ARBA00025801"/>
    </source>
</evidence>
<dbReference type="InterPro" id="IPR019775">
    <property type="entry name" value="WD40_repeat_CS"/>
</dbReference>
<feature type="repeat" description="WD" evidence="9">
    <location>
        <begin position="345"/>
        <end position="386"/>
    </location>
</feature>
<dbReference type="PROSITE" id="PS50896">
    <property type="entry name" value="LISH"/>
    <property type="match status" value="1"/>
</dbReference>
<dbReference type="GO" id="GO:0000398">
    <property type="term" value="P:mRNA splicing, via spliceosome"/>
    <property type="evidence" value="ECO:0007669"/>
    <property type="project" value="InterPro"/>
</dbReference>
<comment type="caution">
    <text evidence="11">The sequence shown here is derived from an EMBL/GenBank/DDBJ whole genome shotgun (WGS) entry which is preliminary data.</text>
</comment>
<reference evidence="11 12" key="1">
    <citation type="submission" date="2016-08" db="EMBL/GenBank/DDBJ databases">
        <title>Genomes of anaerobic fungi encode conserved fungal cellulosomes for biomass hydrolysis.</title>
        <authorList>
            <consortium name="DOE Joint Genome Institute"/>
            <person name="Haitjema C.H."/>
            <person name="Gilmore S.P."/>
            <person name="Henske J.K."/>
            <person name="Solomon K.V."/>
            <person name="De Groot R."/>
            <person name="Kuo A."/>
            <person name="Mondo S.J."/>
            <person name="Salamov A.A."/>
            <person name="Labutti K."/>
            <person name="Zhao Z."/>
            <person name="Chiniquy J."/>
            <person name="Barry K."/>
            <person name="Brewer H.M."/>
            <person name="Purvine S.O."/>
            <person name="Wright A.T."/>
            <person name="Boxma B."/>
            <person name="Van Alen T."/>
            <person name="Hackstein J.H."/>
            <person name="Baker S.E."/>
            <person name="Grigoriev I.V."/>
            <person name="O'Malley M.A."/>
        </authorList>
    </citation>
    <scope>NUCLEOTIDE SEQUENCE [LARGE SCALE GENOMIC DNA]</scope>
    <source>
        <strain evidence="12">finn</strain>
    </source>
</reference>
<comment type="subcellular location">
    <subcellularLocation>
        <location evidence="1">Nucleus speckle</location>
    </subcellularLocation>
</comment>
<dbReference type="InterPro" id="IPR001680">
    <property type="entry name" value="WD40_rpt"/>
</dbReference>
<dbReference type="Gene3D" id="2.130.10.10">
    <property type="entry name" value="YVTN repeat-like/Quinoprotein amine dehydrogenase"/>
    <property type="match status" value="1"/>
</dbReference>
<name>A0A1Y1V368_9FUNG</name>
<dbReference type="Proteomes" id="UP000193719">
    <property type="component" value="Unassembled WGS sequence"/>
</dbReference>
<dbReference type="STRING" id="1754191.A0A1Y1V368"/>
<dbReference type="PROSITE" id="PS50082">
    <property type="entry name" value="WD_REPEATS_2"/>
    <property type="match status" value="4"/>
</dbReference>
<keyword evidence="4" id="KW-0677">Repeat</keyword>
<dbReference type="OrthoDB" id="538223at2759"/>
<dbReference type="InterPro" id="IPR006594">
    <property type="entry name" value="LisH"/>
</dbReference>
<comment type="similarity">
    <text evidence="7">Belongs to the WD repeat SMU1 family.</text>
</comment>
<keyword evidence="3" id="KW-0507">mRNA processing</keyword>
<organism evidence="11 12">
    <name type="scientific">Piromyces finnis</name>
    <dbReference type="NCBI Taxonomy" id="1754191"/>
    <lineage>
        <taxon>Eukaryota</taxon>
        <taxon>Fungi</taxon>
        <taxon>Fungi incertae sedis</taxon>
        <taxon>Chytridiomycota</taxon>
        <taxon>Chytridiomycota incertae sedis</taxon>
        <taxon>Neocallimastigomycetes</taxon>
        <taxon>Neocallimastigales</taxon>
        <taxon>Neocallimastigaceae</taxon>
        <taxon>Piromyces</taxon>
    </lineage>
</organism>
<dbReference type="PANTHER" id="PTHR22848">
    <property type="entry name" value="WD40 REPEAT PROTEIN"/>
    <property type="match status" value="1"/>
</dbReference>
<dbReference type="InterPro" id="IPR054532">
    <property type="entry name" value="TPL_SMU1_LisH-like"/>
</dbReference>
<evidence type="ECO:0000313" key="11">
    <source>
        <dbReference type="EMBL" id="ORX44849.1"/>
    </source>
</evidence>
<dbReference type="EMBL" id="MCFH01000043">
    <property type="protein sequence ID" value="ORX44849.1"/>
    <property type="molecule type" value="Genomic_DNA"/>
</dbReference>
<dbReference type="InterPro" id="IPR045184">
    <property type="entry name" value="SMU1"/>
</dbReference>
<dbReference type="Pfam" id="PF00400">
    <property type="entry name" value="WD40"/>
    <property type="match status" value="4"/>
</dbReference>
<dbReference type="InterPro" id="IPR020472">
    <property type="entry name" value="WD40_PAC1"/>
</dbReference>
<evidence type="ECO:0000259" key="10">
    <source>
        <dbReference type="Pfam" id="PF17814"/>
    </source>
</evidence>
<evidence type="ECO:0000256" key="5">
    <source>
        <dbReference type="ARBA" id="ARBA00023187"/>
    </source>
</evidence>
<proteinExistence type="inferred from homology"/>
<feature type="repeat" description="WD" evidence="9">
    <location>
        <begin position="303"/>
        <end position="344"/>
    </location>
</feature>
<dbReference type="PROSITE" id="PS50294">
    <property type="entry name" value="WD_REPEATS_REGION"/>
    <property type="match status" value="3"/>
</dbReference>
<feature type="repeat" description="WD" evidence="9">
    <location>
        <begin position="222"/>
        <end position="251"/>
    </location>
</feature>
<dbReference type="InterPro" id="IPR036322">
    <property type="entry name" value="WD40_repeat_dom_sf"/>
</dbReference>
<dbReference type="SMART" id="SM00320">
    <property type="entry name" value="WD40"/>
    <property type="match status" value="6"/>
</dbReference>